<proteinExistence type="predicted"/>
<keyword evidence="2" id="KW-1185">Reference proteome</keyword>
<reference evidence="1" key="1">
    <citation type="journal article" date="2019" name="Environ. Microbiol.">
        <title>Fungal ecological strategies reflected in gene transcription - a case study of two litter decomposers.</title>
        <authorList>
            <person name="Barbi F."/>
            <person name="Kohler A."/>
            <person name="Barry K."/>
            <person name="Baskaran P."/>
            <person name="Daum C."/>
            <person name="Fauchery L."/>
            <person name="Ihrmark K."/>
            <person name="Kuo A."/>
            <person name="LaButti K."/>
            <person name="Lipzen A."/>
            <person name="Morin E."/>
            <person name="Grigoriev I.V."/>
            <person name="Henrissat B."/>
            <person name="Lindahl B."/>
            <person name="Martin F."/>
        </authorList>
    </citation>
    <scope>NUCLEOTIDE SEQUENCE</scope>
    <source>
        <strain evidence="1">JB14</strain>
    </source>
</reference>
<dbReference type="Proteomes" id="UP000799118">
    <property type="component" value="Unassembled WGS sequence"/>
</dbReference>
<evidence type="ECO:0000313" key="2">
    <source>
        <dbReference type="Proteomes" id="UP000799118"/>
    </source>
</evidence>
<protein>
    <submittedName>
        <fullName evidence="1">Uncharacterized protein</fullName>
    </submittedName>
</protein>
<accession>A0A6A4H542</accession>
<organism evidence="1 2">
    <name type="scientific">Gymnopus androsaceus JB14</name>
    <dbReference type="NCBI Taxonomy" id="1447944"/>
    <lineage>
        <taxon>Eukaryota</taxon>
        <taxon>Fungi</taxon>
        <taxon>Dikarya</taxon>
        <taxon>Basidiomycota</taxon>
        <taxon>Agaricomycotina</taxon>
        <taxon>Agaricomycetes</taxon>
        <taxon>Agaricomycetidae</taxon>
        <taxon>Agaricales</taxon>
        <taxon>Marasmiineae</taxon>
        <taxon>Omphalotaceae</taxon>
        <taxon>Gymnopus</taxon>
    </lineage>
</organism>
<dbReference type="AlphaFoldDB" id="A0A6A4H542"/>
<evidence type="ECO:0000313" key="1">
    <source>
        <dbReference type="EMBL" id="KAE9392840.1"/>
    </source>
</evidence>
<name>A0A6A4H542_9AGAR</name>
<gene>
    <name evidence="1" type="ORF">BT96DRAFT_924495</name>
</gene>
<dbReference type="EMBL" id="ML769587">
    <property type="protein sequence ID" value="KAE9392840.1"/>
    <property type="molecule type" value="Genomic_DNA"/>
</dbReference>
<sequence>MASTGAFLGTRAKNVPICAEMDFGRWVKELLAFLDGPQGRTVSQVVVNVEGMANSPADDAAGSWKAVLGEKVEARARNELIIRR</sequence>